<evidence type="ECO:0000256" key="1">
    <source>
        <dbReference type="SAM" id="MobiDB-lite"/>
    </source>
</evidence>
<feature type="compositionally biased region" description="Polar residues" evidence="1">
    <location>
        <begin position="37"/>
        <end position="46"/>
    </location>
</feature>
<feature type="region of interest" description="Disordered" evidence="1">
    <location>
        <begin position="63"/>
        <end position="99"/>
    </location>
</feature>
<feature type="region of interest" description="Disordered" evidence="1">
    <location>
        <begin position="168"/>
        <end position="210"/>
    </location>
</feature>
<accession>W2ZVX8</accession>
<reference evidence="2 3" key="1">
    <citation type="submission" date="2013-11" db="EMBL/GenBank/DDBJ databases">
        <title>The Genome Sequence of Phytophthora parasitica P10297.</title>
        <authorList>
            <consortium name="The Broad Institute Genomics Platform"/>
            <person name="Russ C."/>
            <person name="Tyler B."/>
            <person name="Panabieres F."/>
            <person name="Shan W."/>
            <person name="Tripathy S."/>
            <person name="Grunwald N."/>
            <person name="Machado M."/>
            <person name="Johnson C.S."/>
            <person name="Walker B."/>
            <person name="Young S.K."/>
            <person name="Zeng Q."/>
            <person name="Gargeya S."/>
            <person name="Fitzgerald M."/>
            <person name="Haas B."/>
            <person name="Abouelleil A."/>
            <person name="Allen A.W."/>
            <person name="Alvarado L."/>
            <person name="Arachchi H.M."/>
            <person name="Berlin A.M."/>
            <person name="Chapman S.B."/>
            <person name="Gainer-Dewar J."/>
            <person name="Goldberg J."/>
            <person name="Griggs A."/>
            <person name="Gujja S."/>
            <person name="Hansen M."/>
            <person name="Howarth C."/>
            <person name="Imamovic A."/>
            <person name="Ireland A."/>
            <person name="Larimer J."/>
            <person name="McCowan C."/>
            <person name="Murphy C."/>
            <person name="Pearson M."/>
            <person name="Poon T.W."/>
            <person name="Priest M."/>
            <person name="Roberts A."/>
            <person name="Saif S."/>
            <person name="Shea T."/>
            <person name="Sisk P."/>
            <person name="Sykes S."/>
            <person name="Wortman J."/>
            <person name="Nusbaum C."/>
            <person name="Birren B."/>
        </authorList>
    </citation>
    <scope>NUCLEOTIDE SEQUENCE [LARGE SCALE GENOMIC DNA]</scope>
    <source>
        <strain evidence="2 3">P10297</strain>
    </source>
</reference>
<proteinExistence type="predicted"/>
<dbReference type="Proteomes" id="UP000018948">
    <property type="component" value="Unassembled WGS sequence"/>
</dbReference>
<gene>
    <name evidence="2" type="ORF">F442_03387</name>
</gene>
<feature type="region of interest" description="Disordered" evidence="1">
    <location>
        <begin position="1"/>
        <end position="51"/>
    </location>
</feature>
<evidence type="ECO:0000313" key="3">
    <source>
        <dbReference type="Proteomes" id="UP000018948"/>
    </source>
</evidence>
<evidence type="ECO:0000313" key="2">
    <source>
        <dbReference type="EMBL" id="ETP51497.1"/>
    </source>
</evidence>
<sequence length="269" mass="29591">MVEKTENDFDTVASSSRRADKVKPATTTRLAAIATSPAANKTENPPRQTPYEHLRSKALPAPFSCTYENTDQPQDDKTARNTELQRRRATKAAEDRRRTLPQHQADWNVVAMEFNAPLTKISSKVSEDTKAVIAVRQKIIRRSQDVLTSRMNASRPIASLWQTTTLEGGERGHLSSPLHQDLAGGGRSRKWSWADGDTGTQGGAKRDRQAEVSQRCITVVQMNPDQVDTNTVSPSSENAALRATFLLVVLRQDSAWRSNPGIGGVSKSA</sequence>
<protein>
    <submittedName>
        <fullName evidence="2">Uncharacterized protein</fullName>
    </submittedName>
</protein>
<feature type="compositionally biased region" description="Basic and acidic residues" evidence="1">
    <location>
        <begin position="74"/>
        <end position="98"/>
    </location>
</feature>
<dbReference type="AlphaFoldDB" id="W2ZVX8"/>
<comment type="caution">
    <text evidence="2">The sequence shown here is derived from an EMBL/GenBank/DDBJ whole genome shotgun (WGS) entry which is preliminary data.</text>
</comment>
<name>W2ZVX8_PHYNI</name>
<dbReference type="EMBL" id="ANIY01000799">
    <property type="protein sequence ID" value="ETP51497.1"/>
    <property type="molecule type" value="Genomic_DNA"/>
</dbReference>
<organism evidence="2 3">
    <name type="scientific">Phytophthora nicotianae P10297</name>
    <dbReference type="NCBI Taxonomy" id="1317064"/>
    <lineage>
        <taxon>Eukaryota</taxon>
        <taxon>Sar</taxon>
        <taxon>Stramenopiles</taxon>
        <taxon>Oomycota</taxon>
        <taxon>Peronosporomycetes</taxon>
        <taxon>Peronosporales</taxon>
        <taxon>Peronosporaceae</taxon>
        <taxon>Phytophthora</taxon>
    </lineage>
</organism>